<sequence length="69" mass="7537">MNELCAVSMGGLRDVVDPGTALMVDTVQGWVLVGLLSWLYDARAVSSVAVFTDVRGLMAWLLETLFKTF</sequence>
<accession>A0ACB7SP44</accession>
<protein>
    <submittedName>
        <fullName evidence="1">Uncharacterized protein</fullName>
    </submittedName>
</protein>
<name>A0ACB7SP44_HYAAI</name>
<proteinExistence type="predicted"/>
<organism evidence="1 2">
    <name type="scientific">Hyalomma asiaticum</name>
    <name type="common">Tick</name>
    <dbReference type="NCBI Taxonomy" id="266040"/>
    <lineage>
        <taxon>Eukaryota</taxon>
        <taxon>Metazoa</taxon>
        <taxon>Ecdysozoa</taxon>
        <taxon>Arthropoda</taxon>
        <taxon>Chelicerata</taxon>
        <taxon>Arachnida</taxon>
        <taxon>Acari</taxon>
        <taxon>Parasitiformes</taxon>
        <taxon>Ixodida</taxon>
        <taxon>Ixodoidea</taxon>
        <taxon>Ixodidae</taxon>
        <taxon>Hyalomminae</taxon>
        <taxon>Hyalomma</taxon>
    </lineage>
</organism>
<comment type="caution">
    <text evidence="1">The sequence shown here is derived from an EMBL/GenBank/DDBJ whole genome shotgun (WGS) entry which is preliminary data.</text>
</comment>
<reference evidence="1" key="1">
    <citation type="submission" date="2020-05" db="EMBL/GenBank/DDBJ databases">
        <title>Large-scale comparative analyses of tick genomes elucidate their genetic diversity and vector capacities.</title>
        <authorList>
            <person name="Jia N."/>
            <person name="Wang J."/>
            <person name="Shi W."/>
            <person name="Du L."/>
            <person name="Sun Y."/>
            <person name="Zhan W."/>
            <person name="Jiang J."/>
            <person name="Wang Q."/>
            <person name="Zhang B."/>
            <person name="Ji P."/>
            <person name="Sakyi L.B."/>
            <person name="Cui X."/>
            <person name="Yuan T."/>
            <person name="Jiang B."/>
            <person name="Yang W."/>
            <person name="Lam T.T.-Y."/>
            <person name="Chang Q."/>
            <person name="Ding S."/>
            <person name="Wang X."/>
            <person name="Zhu J."/>
            <person name="Ruan X."/>
            <person name="Zhao L."/>
            <person name="Wei J."/>
            <person name="Que T."/>
            <person name="Du C."/>
            <person name="Cheng J."/>
            <person name="Dai P."/>
            <person name="Han X."/>
            <person name="Huang E."/>
            <person name="Gao Y."/>
            <person name="Liu J."/>
            <person name="Shao H."/>
            <person name="Ye R."/>
            <person name="Li L."/>
            <person name="Wei W."/>
            <person name="Wang X."/>
            <person name="Wang C."/>
            <person name="Yang T."/>
            <person name="Huo Q."/>
            <person name="Li W."/>
            <person name="Guo W."/>
            <person name="Chen H."/>
            <person name="Zhou L."/>
            <person name="Ni X."/>
            <person name="Tian J."/>
            <person name="Zhou Y."/>
            <person name="Sheng Y."/>
            <person name="Liu T."/>
            <person name="Pan Y."/>
            <person name="Xia L."/>
            <person name="Li J."/>
            <person name="Zhao F."/>
            <person name="Cao W."/>
        </authorList>
    </citation>
    <scope>NUCLEOTIDE SEQUENCE</scope>
    <source>
        <strain evidence="1">Hyas-2018</strain>
    </source>
</reference>
<keyword evidence="2" id="KW-1185">Reference proteome</keyword>
<dbReference type="Proteomes" id="UP000821845">
    <property type="component" value="Chromosome 3"/>
</dbReference>
<dbReference type="EMBL" id="CM023483">
    <property type="protein sequence ID" value="KAH6935684.1"/>
    <property type="molecule type" value="Genomic_DNA"/>
</dbReference>
<gene>
    <name evidence="1" type="ORF">HPB50_008006</name>
</gene>
<evidence type="ECO:0000313" key="2">
    <source>
        <dbReference type="Proteomes" id="UP000821845"/>
    </source>
</evidence>
<evidence type="ECO:0000313" key="1">
    <source>
        <dbReference type="EMBL" id="KAH6935684.1"/>
    </source>
</evidence>